<evidence type="ECO:0000259" key="2">
    <source>
        <dbReference type="Pfam" id="PF04909"/>
    </source>
</evidence>
<feature type="domain" description="Amidohydrolase-related" evidence="2">
    <location>
        <begin position="3"/>
        <end position="270"/>
    </location>
</feature>
<dbReference type="OrthoDB" id="5450317at2"/>
<protein>
    <submittedName>
        <fullName evidence="3">Putative TIM-barrel fold metal-dependent hydrolase</fullName>
    </submittedName>
</protein>
<evidence type="ECO:0000313" key="3">
    <source>
        <dbReference type="EMBL" id="EIJ40401.1"/>
    </source>
</evidence>
<evidence type="ECO:0000256" key="1">
    <source>
        <dbReference type="ARBA" id="ARBA00038310"/>
    </source>
</evidence>
<dbReference type="InterPro" id="IPR052350">
    <property type="entry name" value="Metallo-dep_Lactonases"/>
</dbReference>
<dbReference type="eggNOG" id="COG3618">
    <property type="taxonomic scope" value="Bacteria"/>
</dbReference>
<proteinExistence type="inferred from homology"/>
<dbReference type="PANTHER" id="PTHR43569:SF2">
    <property type="entry name" value="AMIDOHYDROLASE-RELATED DOMAIN-CONTAINING PROTEIN"/>
    <property type="match status" value="1"/>
</dbReference>
<dbReference type="AlphaFoldDB" id="I3C9V8"/>
<organism evidence="3 4">
    <name type="scientific">Galbibacter orientalis DSM 19592</name>
    <dbReference type="NCBI Taxonomy" id="926559"/>
    <lineage>
        <taxon>Bacteria</taxon>
        <taxon>Pseudomonadati</taxon>
        <taxon>Bacteroidota</taxon>
        <taxon>Flavobacteriia</taxon>
        <taxon>Flavobacteriales</taxon>
        <taxon>Flavobacteriaceae</taxon>
        <taxon>Galbibacter</taxon>
    </lineage>
</organism>
<dbReference type="Gene3D" id="3.20.20.140">
    <property type="entry name" value="Metal-dependent hydrolases"/>
    <property type="match status" value="1"/>
</dbReference>
<dbReference type="InterPro" id="IPR032466">
    <property type="entry name" value="Metal_Hydrolase"/>
</dbReference>
<reference evidence="3 4" key="1">
    <citation type="submission" date="2012-02" db="EMBL/GenBank/DDBJ databases">
        <title>Improved High-Quality Draft genome of Joostella marina DSM 19592.</title>
        <authorList>
            <consortium name="US DOE Joint Genome Institute (JGI-PGF)"/>
            <person name="Lucas S."/>
            <person name="Copeland A."/>
            <person name="Lapidus A."/>
            <person name="Bruce D."/>
            <person name="Goodwin L."/>
            <person name="Pitluck S."/>
            <person name="Peters L."/>
            <person name="Chertkov O."/>
            <person name="Ovchinnikova G."/>
            <person name="Kyrpides N."/>
            <person name="Mavromatis K."/>
            <person name="Detter J.C."/>
            <person name="Han C."/>
            <person name="Land M."/>
            <person name="Hauser L."/>
            <person name="Markowitz V."/>
            <person name="Cheng J.-F."/>
            <person name="Hugenholtz P."/>
            <person name="Woyke T."/>
            <person name="Wu D."/>
            <person name="Tindall B."/>
            <person name="Brambilla E."/>
            <person name="Klenk H.-P."/>
            <person name="Eisen J.A."/>
        </authorList>
    </citation>
    <scope>NUCLEOTIDE SEQUENCE [LARGE SCALE GENOMIC DNA]</scope>
    <source>
        <strain evidence="3 4">DSM 19592</strain>
    </source>
</reference>
<comment type="similarity">
    <text evidence="1">Belongs to the metallo-dependent hydrolases superfamily.</text>
</comment>
<dbReference type="EMBL" id="JH651379">
    <property type="protein sequence ID" value="EIJ40401.1"/>
    <property type="molecule type" value="Genomic_DNA"/>
</dbReference>
<keyword evidence="3" id="KW-0378">Hydrolase</keyword>
<dbReference type="RefSeq" id="WP_008614657.1">
    <property type="nucleotide sequence ID" value="NZ_JH651379.1"/>
</dbReference>
<keyword evidence="4" id="KW-1185">Reference proteome</keyword>
<gene>
    <name evidence="3" type="ORF">JoomaDRAFT_3459</name>
</gene>
<dbReference type="PANTHER" id="PTHR43569">
    <property type="entry name" value="AMIDOHYDROLASE"/>
    <property type="match status" value="1"/>
</dbReference>
<dbReference type="Pfam" id="PF04909">
    <property type="entry name" value="Amidohydro_2"/>
    <property type="match status" value="1"/>
</dbReference>
<dbReference type="Proteomes" id="UP000004690">
    <property type="component" value="Unassembled WGS sequence"/>
</dbReference>
<evidence type="ECO:0000313" key="4">
    <source>
        <dbReference type="Proteomes" id="UP000004690"/>
    </source>
</evidence>
<dbReference type="GO" id="GO:0016787">
    <property type="term" value="F:hydrolase activity"/>
    <property type="evidence" value="ECO:0007669"/>
    <property type="project" value="UniProtKB-KW"/>
</dbReference>
<accession>I3C9V8</accession>
<dbReference type="SUPFAM" id="SSF51556">
    <property type="entry name" value="Metallo-dependent hydrolases"/>
    <property type="match status" value="1"/>
</dbReference>
<sequence length="271" mass="31430">MYIDSHQHFWKYNPDRDSWIVDDMKCIRRDFMPSDLKPVLENNGMDGCVAIQADQSEEETIFLLKLAAQNYFIKGVVGWVDMQKHNVEERLLNFSKYKKFKGVRHILQAEPDGFMLKEEFQRGIKALSKLGLTYDLLIKPHQLNEAIMLTTNFPNQKFVLDHIAKPAISNGIDENWENQIKELSKNKNVFCKVSGLVTETDDFKLEPDNFKVFLEVVTSAFGTERLLFGSDWPVCLVAASYNEVLKIITNYYDKQQLKMILGGNAIRFYKI</sequence>
<dbReference type="HOGENOM" id="CLU_044590_3_0_10"/>
<name>I3C9V8_9FLAO</name>
<dbReference type="InterPro" id="IPR006680">
    <property type="entry name" value="Amidohydro-rel"/>
</dbReference>
<dbReference type="STRING" id="926559.JoomaDRAFT_3459"/>